<dbReference type="PANTHER" id="PTHR30349">
    <property type="entry name" value="PHAGE INTEGRASE-RELATED"/>
    <property type="match status" value="1"/>
</dbReference>
<dbReference type="PROSITE" id="PS51898">
    <property type="entry name" value="TYR_RECOMBINASE"/>
    <property type="match status" value="1"/>
</dbReference>
<dbReference type="GO" id="GO:0016787">
    <property type="term" value="F:hydrolase activity"/>
    <property type="evidence" value="ECO:0007669"/>
    <property type="project" value="UniProtKB-KW"/>
</dbReference>
<keyword evidence="5" id="KW-0132">Cell division</keyword>
<dbReference type="CDD" id="cd00397">
    <property type="entry name" value="DNA_BRE_C"/>
    <property type="match status" value="1"/>
</dbReference>
<dbReference type="PANTHER" id="PTHR30349:SF77">
    <property type="entry name" value="TYROSINE RECOMBINASE XERC"/>
    <property type="match status" value="1"/>
</dbReference>
<accession>A0A0D3MTD6</accession>
<dbReference type="Pfam" id="PF00589">
    <property type="entry name" value="Phage_integrase"/>
    <property type="match status" value="1"/>
</dbReference>
<dbReference type="GeneID" id="24722421"/>
<keyword evidence="12" id="KW-1179">Viral genome integration</keyword>
<dbReference type="GO" id="GO:0006310">
    <property type="term" value="P:DNA recombination"/>
    <property type="evidence" value="ECO:0007669"/>
    <property type="project" value="UniProtKB-KW"/>
</dbReference>
<dbReference type="GO" id="GO:0015074">
    <property type="term" value="P:DNA integration"/>
    <property type="evidence" value="ECO:0007669"/>
    <property type="project" value="UniProtKB-KW"/>
</dbReference>
<reference evidence="17 18" key="1">
    <citation type="journal article" date="2015" name="Appl. Environ. Microbiol.">
        <title>Lactococcal 949 group phages recognize a carbohydrate receptor on the host cell surface.</title>
        <authorList>
            <person name="Mahony J."/>
            <person name="Randazzo W."/>
            <person name="Neve H."/>
            <person name="Settanni L."/>
            <person name="van Sinderen D."/>
        </authorList>
    </citation>
    <scope>NUCLEOTIDE SEQUENCE [LARGE SCALE GENOMIC DNA]</scope>
    <source>
        <strain evidence="17">WRP3</strain>
    </source>
</reference>
<dbReference type="EMBL" id="KM677185">
    <property type="protein sequence ID" value="AIX12658.1"/>
    <property type="molecule type" value="Genomic_DNA"/>
</dbReference>
<dbReference type="GO" id="GO:0003677">
    <property type="term" value="F:DNA binding"/>
    <property type="evidence" value="ECO:0007669"/>
    <property type="project" value="UniProtKB-UniRule"/>
</dbReference>
<dbReference type="InterPro" id="IPR013762">
    <property type="entry name" value="Integrase-like_cat_sf"/>
</dbReference>
<dbReference type="InterPro" id="IPR050090">
    <property type="entry name" value="Tyrosine_recombinase_XerCD"/>
</dbReference>
<evidence type="ECO:0000256" key="10">
    <source>
        <dbReference type="ARBA" id="ARBA00023125"/>
    </source>
</evidence>
<comment type="subcellular location">
    <subcellularLocation>
        <location evidence="1">Cytoplasm</location>
    </subcellularLocation>
</comment>
<keyword evidence="4" id="KW-0963">Cytoplasm</keyword>
<dbReference type="KEGG" id="vg:24722421"/>
<evidence type="ECO:0000256" key="3">
    <source>
        <dbReference type="ARBA" id="ARBA00016082"/>
    </source>
</evidence>
<dbReference type="InterPro" id="IPR002104">
    <property type="entry name" value="Integrase_catalytic"/>
</dbReference>
<dbReference type="Gene3D" id="1.10.150.130">
    <property type="match status" value="1"/>
</dbReference>
<evidence type="ECO:0000256" key="7">
    <source>
        <dbReference type="ARBA" id="ARBA00022801"/>
    </source>
</evidence>
<feature type="domain" description="Core-binding (CB)" evidence="16">
    <location>
        <begin position="24"/>
        <end position="107"/>
    </location>
</feature>
<evidence type="ECO:0000313" key="17">
    <source>
        <dbReference type="EMBL" id="AIX12658.1"/>
    </source>
</evidence>
<dbReference type="InterPro" id="IPR044068">
    <property type="entry name" value="CB"/>
</dbReference>
<dbReference type="GO" id="GO:0075713">
    <property type="term" value="P:establishment of integrated proviral latency"/>
    <property type="evidence" value="ECO:0007669"/>
    <property type="project" value="UniProtKB-KW"/>
</dbReference>
<dbReference type="OrthoDB" id="4278at10239"/>
<dbReference type="RefSeq" id="YP_009147812.1">
    <property type="nucleotide sequence ID" value="NC_027341.1"/>
</dbReference>
<keyword evidence="10 14" id="KW-0238">DNA-binding</keyword>
<organism evidence="17 18">
    <name type="scientific">Lactococcus phage WRP3</name>
    <dbReference type="NCBI Taxonomy" id="1560313"/>
    <lineage>
        <taxon>Viruses</taxon>
        <taxon>Duplodnaviria</taxon>
        <taxon>Heunggongvirae</taxon>
        <taxon>Uroviricota</taxon>
        <taxon>Caudoviricetes</taxon>
        <taxon>Audreyjarvisvirus</taxon>
        <taxon>Audreyjarvisvirus WRP3</taxon>
    </lineage>
</organism>
<keyword evidence="13" id="KW-0131">Cell cycle</keyword>
<dbReference type="GO" id="GO:0051301">
    <property type="term" value="P:cell division"/>
    <property type="evidence" value="ECO:0007669"/>
    <property type="project" value="UniProtKB-KW"/>
</dbReference>
<evidence type="ECO:0000256" key="5">
    <source>
        <dbReference type="ARBA" id="ARBA00022618"/>
    </source>
</evidence>
<name>A0A0D3MTD6_9CAUD</name>
<dbReference type="InterPro" id="IPR011010">
    <property type="entry name" value="DNA_brk_join_enz"/>
</dbReference>
<keyword evidence="6" id="KW-0808">Transferase</keyword>
<keyword evidence="9" id="KW-0229">DNA integration</keyword>
<sequence length="330" mass="38566">MKLYEKNAKILGFSDEEFKKLADPITVELVEDFLRQSQKSDQTLKQYKSGLYIFCKFVYDELGNKPVTELKIRDAMRYQNKLVDIGLSDSAIKFKRSVVSAFYLHIEAFWSDEYPNVRNIFTKAVPNVGNQKKKEKIPLTSAEIKKLTQHLMDTKRWQQLAYLTYTYQTGCRREESRQLKKEVVEYNKYVNPKGVEKNYYMTHSIRAKGRGKTGKIRKFQFGEDAMVALQKWIEERGEDDCEYMFVSRSKETGEYKQISPDMFNAWCTQWGKFLGKKVHPHLLRSSRATNSVVEDGKDIKAVQQLLGHNSSSTTEIYIVRDDKDEIDALF</sequence>
<keyword evidence="12" id="KW-1160">Virus entry into host cell</keyword>
<evidence type="ECO:0000256" key="13">
    <source>
        <dbReference type="ARBA" id="ARBA00023306"/>
    </source>
</evidence>
<evidence type="ECO:0000256" key="2">
    <source>
        <dbReference type="ARBA" id="ARBA00008857"/>
    </source>
</evidence>
<evidence type="ECO:0000256" key="1">
    <source>
        <dbReference type="ARBA" id="ARBA00004496"/>
    </source>
</evidence>
<comment type="similarity">
    <text evidence="2">Belongs to the 'phage' integrase family.</text>
</comment>
<keyword evidence="8" id="KW-0159">Chromosome partition</keyword>
<keyword evidence="7" id="KW-0378">Hydrolase</keyword>
<dbReference type="GO" id="GO:0016740">
    <property type="term" value="F:transferase activity"/>
    <property type="evidence" value="ECO:0007669"/>
    <property type="project" value="UniProtKB-KW"/>
</dbReference>
<evidence type="ECO:0000256" key="14">
    <source>
        <dbReference type="PROSITE-ProRule" id="PRU01248"/>
    </source>
</evidence>
<evidence type="ECO:0000256" key="4">
    <source>
        <dbReference type="ARBA" id="ARBA00022490"/>
    </source>
</evidence>
<feature type="domain" description="Tyr recombinase" evidence="15">
    <location>
        <begin position="134"/>
        <end position="330"/>
    </location>
</feature>
<protein>
    <recommendedName>
        <fullName evidence="3">Integrase</fullName>
    </recommendedName>
</protein>
<dbReference type="Gene3D" id="1.10.443.10">
    <property type="entry name" value="Intergrase catalytic core"/>
    <property type="match status" value="1"/>
</dbReference>
<evidence type="ECO:0000256" key="8">
    <source>
        <dbReference type="ARBA" id="ARBA00022829"/>
    </source>
</evidence>
<evidence type="ECO:0000313" key="18">
    <source>
        <dbReference type="Proteomes" id="UP000032686"/>
    </source>
</evidence>
<dbReference type="PROSITE" id="PS51900">
    <property type="entry name" value="CB"/>
    <property type="match status" value="1"/>
</dbReference>
<dbReference type="InterPro" id="IPR010998">
    <property type="entry name" value="Integrase_recombinase_N"/>
</dbReference>
<dbReference type="GO" id="GO:0044826">
    <property type="term" value="P:viral genome integration into host DNA"/>
    <property type="evidence" value="ECO:0007669"/>
    <property type="project" value="UniProtKB-KW"/>
</dbReference>
<evidence type="ECO:0000256" key="12">
    <source>
        <dbReference type="ARBA" id="ARBA00023195"/>
    </source>
</evidence>
<keyword evidence="18" id="KW-1185">Reference proteome</keyword>
<evidence type="ECO:0000256" key="6">
    <source>
        <dbReference type="ARBA" id="ARBA00022679"/>
    </source>
</evidence>
<keyword evidence="11" id="KW-0233">DNA recombination</keyword>
<evidence type="ECO:0000259" key="15">
    <source>
        <dbReference type="PROSITE" id="PS51898"/>
    </source>
</evidence>
<dbReference type="GO" id="GO:0007059">
    <property type="term" value="P:chromosome segregation"/>
    <property type="evidence" value="ECO:0007669"/>
    <property type="project" value="UniProtKB-KW"/>
</dbReference>
<dbReference type="SUPFAM" id="SSF56349">
    <property type="entry name" value="DNA breaking-rejoining enzymes"/>
    <property type="match status" value="1"/>
</dbReference>
<evidence type="ECO:0000259" key="16">
    <source>
        <dbReference type="PROSITE" id="PS51900"/>
    </source>
</evidence>
<dbReference type="Proteomes" id="UP000032686">
    <property type="component" value="Segment"/>
</dbReference>
<proteinExistence type="inferred from homology"/>
<gene>
    <name evidence="17" type="ORF">WRP3_155</name>
</gene>
<evidence type="ECO:0000256" key="9">
    <source>
        <dbReference type="ARBA" id="ARBA00022908"/>
    </source>
</evidence>
<evidence type="ECO:0000256" key="11">
    <source>
        <dbReference type="ARBA" id="ARBA00023172"/>
    </source>
</evidence>